<evidence type="ECO:0000313" key="8">
    <source>
        <dbReference type="EMBL" id="PWV01349.1"/>
    </source>
</evidence>
<comment type="caution">
    <text evidence="8">The sequence shown here is derived from an EMBL/GenBank/DDBJ whole genome shotgun (WGS) entry which is preliminary data.</text>
</comment>
<feature type="compositionally biased region" description="Polar residues" evidence="6">
    <location>
        <begin position="10"/>
        <end position="27"/>
    </location>
</feature>
<dbReference type="EMBL" id="PRFA01000004">
    <property type="protein sequence ID" value="PWV01349.1"/>
    <property type="molecule type" value="Genomic_DNA"/>
</dbReference>
<evidence type="ECO:0000256" key="6">
    <source>
        <dbReference type="SAM" id="MobiDB-lite"/>
    </source>
</evidence>
<dbReference type="VEuPathDB" id="TriTrypDB:TcBrA4_0086420"/>
<dbReference type="Pfam" id="PF01363">
    <property type="entry name" value="FYVE"/>
    <property type="match status" value="1"/>
</dbReference>
<feature type="region of interest" description="Disordered" evidence="6">
    <location>
        <begin position="327"/>
        <end position="355"/>
    </location>
</feature>
<dbReference type="VEuPathDB" id="TriTrypDB:TcCLB.511295.20"/>
<dbReference type="VEuPathDB" id="TriTrypDB:BCY84_18527"/>
<dbReference type="PANTHER" id="PTHR23164">
    <property type="entry name" value="EARLY ENDOSOME ANTIGEN 1"/>
    <property type="match status" value="1"/>
</dbReference>
<sequence>MPPSHHGPSAISSPSFSQQNYSQSVSKTDYLECFHSCSGPRGGDPTSHSSDASREDGNSKVSLASSVVELMNSIPNEEGLEEVKVVALNHLKATEEGDGKEQMLRPPSPFVVLGYGERGGDLTTNGVADVSIVDLETELANLRKELLKLRREEEKRRQQLYEVWKQKNPKVTRGLSSPLCTSRGRKNRNRKAASTVDDVTVVKSNGSDVTSSVICNTKAICNGILTPPAEDEGAHDGEKDTGNSAALDQPFHGHNNDNNFLFSGRRPRATRNGMVADPSDPFGKCTSLGNDGGSLASRFNPPNLYDFPKAGRCWLGGRRARKSTYNGVAAADGHGNDDAPTGDNRGEEETSLPCVDKKGGVNGWKTHDGELDFSYYSLSLVQTGSAGMLEFVFDEDDAVKRRAFRDAENKLMLAEQRILLQMETLRYGRPQAGRHYWQSNESVTHCTRCGKLFSITVRKHHCRRCGILLCNDCCSQVGRDMYALQHDRMSEQEEDEEDVVVVDDNGEIQATVAVESTNNQKKEYDWMFDTYELTDGKNWRQEEGDEDKLFSQRSKVATSHTTRGSGRGRGGLKVRSAPWCRICNCCYLICLRARIERNYSDVLSDGRRRFHVLRDDEQAFTNLNMAWEARVAQLDVLKHLIVERATSAAQGQMGHFAGLFKEWMRSLGRRTEQNHIESNNDCSNCGSESQ</sequence>
<feature type="domain" description="FYVE-type" evidence="7">
    <location>
        <begin position="440"/>
        <end position="476"/>
    </location>
</feature>
<feature type="region of interest" description="Disordered" evidence="6">
    <location>
        <begin position="172"/>
        <end position="192"/>
    </location>
</feature>
<dbReference type="VEuPathDB" id="TriTrypDB:ECC02_003191"/>
<dbReference type="InterPro" id="IPR013083">
    <property type="entry name" value="Znf_RING/FYVE/PHD"/>
</dbReference>
<dbReference type="VEuPathDB" id="TriTrypDB:TcCL_NonESM01614"/>
<dbReference type="VEuPathDB" id="TriTrypDB:C4B63_4g511"/>
<dbReference type="PANTHER" id="PTHR23164:SF30">
    <property type="entry name" value="EARLY ENDOSOME ANTIGEN 1"/>
    <property type="match status" value="1"/>
</dbReference>
<dbReference type="VEuPathDB" id="TriTrypDB:Tc_MARK_4712"/>
<keyword evidence="1" id="KW-0479">Metal-binding</keyword>
<protein>
    <recommendedName>
        <fullName evidence="7">FYVE-type domain-containing protein</fullName>
    </recommendedName>
</protein>
<evidence type="ECO:0000259" key="7">
    <source>
        <dbReference type="PROSITE" id="PS50178"/>
    </source>
</evidence>
<evidence type="ECO:0000256" key="4">
    <source>
        <dbReference type="PROSITE-ProRule" id="PRU00091"/>
    </source>
</evidence>
<dbReference type="VEuPathDB" id="TriTrypDB:TCSYLVIO_006005"/>
<dbReference type="VEuPathDB" id="TriTrypDB:TcG_00146"/>
<evidence type="ECO:0000256" key="1">
    <source>
        <dbReference type="ARBA" id="ARBA00022723"/>
    </source>
</evidence>
<dbReference type="Proteomes" id="UP000246121">
    <property type="component" value="Unassembled WGS sequence"/>
</dbReference>
<reference evidence="8 9" key="1">
    <citation type="journal article" date="2018" name="Microb. Genom.">
        <title>Expanding an expanded genome: long-read sequencing of Trypanosoma cruzi.</title>
        <authorList>
            <person name="Berna L."/>
            <person name="Rodriguez M."/>
            <person name="Chiribao M.L."/>
            <person name="Parodi-Talice A."/>
            <person name="Pita S."/>
            <person name="Rijo G."/>
            <person name="Alvarez-Valin F."/>
            <person name="Robello C."/>
        </authorList>
    </citation>
    <scope>NUCLEOTIDE SEQUENCE [LARGE SCALE GENOMIC DNA]</scope>
    <source>
        <strain evidence="8 9">Dm28c</strain>
    </source>
</reference>
<feature type="coiled-coil region" evidence="5">
    <location>
        <begin position="132"/>
        <end position="163"/>
    </location>
</feature>
<accession>A0A2V2W1I3</accession>
<dbReference type="AlphaFoldDB" id="A0A2V2W1I3"/>
<keyword evidence="5" id="KW-0175">Coiled coil</keyword>
<dbReference type="SUPFAM" id="SSF57903">
    <property type="entry name" value="FYVE/PHD zinc finger"/>
    <property type="match status" value="1"/>
</dbReference>
<feature type="region of interest" description="Disordered" evidence="6">
    <location>
        <begin position="229"/>
        <end position="254"/>
    </location>
</feature>
<dbReference type="PROSITE" id="PS50178">
    <property type="entry name" value="ZF_FYVE"/>
    <property type="match status" value="1"/>
</dbReference>
<dbReference type="Gene3D" id="3.30.40.10">
    <property type="entry name" value="Zinc/RING finger domain, C3HC4 (zinc finger)"/>
    <property type="match status" value="1"/>
</dbReference>
<evidence type="ECO:0000256" key="5">
    <source>
        <dbReference type="SAM" id="Coils"/>
    </source>
</evidence>
<gene>
    <name evidence="8" type="ORF">C4B63_4g511</name>
</gene>
<dbReference type="GO" id="GO:0008270">
    <property type="term" value="F:zinc ion binding"/>
    <property type="evidence" value="ECO:0007669"/>
    <property type="project" value="UniProtKB-KW"/>
</dbReference>
<dbReference type="VEuPathDB" id="TriTrypDB:TCDM_05361"/>
<name>A0A2V2W1I3_TRYCR</name>
<dbReference type="InterPro" id="IPR011011">
    <property type="entry name" value="Znf_FYVE_PHD"/>
</dbReference>
<keyword evidence="3" id="KW-0862">Zinc</keyword>
<feature type="region of interest" description="Disordered" evidence="6">
    <location>
        <begin position="550"/>
        <end position="569"/>
    </location>
</feature>
<dbReference type="VEuPathDB" id="TriTrypDB:C3747_18g364"/>
<dbReference type="SMART" id="SM00064">
    <property type="entry name" value="FYVE"/>
    <property type="match status" value="1"/>
</dbReference>
<dbReference type="InterPro" id="IPR017455">
    <property type="entry name" value="Znf_FYVE-rel"/>
</dbReference>
<evidence type="ECO:0000256" key="3">
    <source>
        <dbReference type="ARBA" id="ARBA00022833"/>
    </source>
</evidence>
<keyword evidence="2 4" id="KW-0863">Zinc-finger</keyword>
<evidence type="ECO:0000256" key="2">
    <source>
        <dbReference type="ARBA" id="ARBA00022771"/>
    </source>
</evidence>
<feature type="compositionally biased region" description="Basic and acidic residues" evidence="6">
    <location>
        <begin position="232"/>
        <end position="241"/>
    </location>
</feature>
<proteinExistence type="predicted"/>
<feature type="region of interest" description="Disordered" evidence="6">
    <location>
        <begin position="1"/>
        <end position="60"/>
    </location>
</feature>
<organism evidence="8 9">
    <name type="scientific">Trypanosoma cruzi</name>
    <dbReference type="NCBI Taxonomy" id="5693"/>
    <lineage>
        <taxon>Eukaryota</taxon>
        <taxon>Discoba</taxon>
        <taxon>Euglenozoa</taxon>
        <taxon>Kinetoplastea</taxon>
        <taxon>Metakinetoplastina</taxon>
        <taxon>Trypanosomatida</taxon>
        <taxon>Trypanosomatidae</taxon>
        <taxon>Trypanosoma</taxon>
        <taxon>Schizotrypanum</taxon>
    </lineage>
</organism>
<dbReference type="InterPro" id="IPR000306">
    <property type="entry name" value="Znf_FYVE"/>
</dbReference>
<evidence type="ECO:0000313" key="9">
    <source>
        <dbReference type="Proteomes" id="UP000246121"/>
    </source>
</evidence>